<keyword evidence="1" id="KW-0732">Signal</keyword>
<feature type="chain" id="PRO_5044729589" evidence="1">
    <location>
        <begin position="24"/>
        <end position="312"/>
    </location>
</feature>
<reference evidence="2" key="1">
    <citation type="journal article" date="2010" name="Insect Mol. Biol.">
        <title>The draft genome sequence of Arsenophonus nasoniae, son-killer bacterium of Nasonia vitripennis, reveals genes associated with virulence and symbiosis.</title>
        <authorList>
            <person name="Wilkes T."/>
            <person name="Darby A.C."/>
            <person name="Choi J."/>
            <person name="Colborne J.K."/>
            <person name="Werren J.H."/>
            <person name="Hurst G.D.D."/>
        </authorList>
    </citation>
    <scope>NUCLEOTIDE SEQUENCE</scope>
</reference>
<keyword evidence="4" id="KW-1185">Reference proteome</keyword>
<dbReference type="EMBL" id="CP123526">
    <property type="protein sequence ID" value="WGM08386.1"/>
    <property type="molecule type" value="Genomic_DNA"/>
</dbReference>
<organism evidence="2">
    <name type="scientific">Arsenophonus nasoniae</name>
    <name type="common">son-killer infecting Nasonia vitripennis</name>
    <dbReference type="NCBI Taxonomy" id="638"/>
    <lineage>
        <taxon>Bacteria</taxon>
        <taxon>Pseudomonadati</taxon>
        <taxon>Pseudomonadota</taxon>
        <taxon>Gammaproteobacteria</taxon>
        <taxon>Enterobacterales</taxon>
        <taxon>Morganellaceae</taxon>
        <taxon>Arsenophonus</taxon>
    </lineage>
</organism>
<dbReference type="EMBL" id="FN545218">
    <property type="protein sequence ID" value="CBA74015.1"/>
    <property type="molecule type" value="Genomic_DNA"/>
</dbReference>
<keyword evidence="3" id="KW-0614">Plasmid</keyword>
<dbReference type="Pfam" id="PF09673">
    <property type="entry name" value="TrbC_Ftype"/>
    <property type="match status" value="1"/>
</dbReference>
<dbReference type="Proteomes" id="UP001177592">
    <property type="component" value="Plasmid paNv_CAN3"/>
</dbReference>
<evidence type="ECO:0000313" key="2">
    <source>
        <dbReference type="EMBL" id="CBA74015.1"/>
    </source>
</evidence>
<geneLocation type="plasmid" evidence="3 4">
    <name>paNv_CAN3</name>
</geneLocation>
<protein>
    <submittedName>
        <fullName evidence="2">Conjugative transfer pilus assembly protein TraW</fullName>
    </submittedName>
    <submittedName>
        <fullName evidence="3">TrbC family F-type conjugative pilus assembly protein</fullName>
    </submittedName>
</protein>
<gene>
    <name evidence="2" type="primary">traW</name>
    <name evidence="2" type="ORF">ARN_20940</name>
    <name evidence="3" type="ORF">QE258_23425</name>
</gene>
<proteinExistence type="predicted"/>
<evidence type="ECO:0000256" key="1">
    <source>
        <dbReference type="SAM" id="SignalP"/>
    </source>
</evidence>
<accession>D2U0Q6</accession>
<dbReference type="AlphaFoldDB" id="D2U0Q6"/>
<sequence length="312" mass="35048">MVKTKIALLISVILLSLPLSSKAKPEIEVVNPYKGDKVTAPKLNESALKDIERMREAASAQAKKQESNARQTVNKKNQMILDNASKFKDEEARILRQMARDGNGENPKKEIIKGDVYYILVSASLDDKEILNIMDMAEDKENVELVVQGVKDKKTLVEEVKHWHELIKSKEKIINFQIDPNIFIKYKAKTVPTIIHEKDGVMVAVVSGISNPKFLDGKTGDLGTQGPAKSIVERNMLDLIKEGIDNLDFERMKKEAIERYWKNKKIYKFPVATENSVHYVDPSVVIPEDIISPNGAVVAKKGLINCNGQQIL</sequence>
<dbReference type="InterPro" id="IPR019106">
    <property type="entry name" value="T4SS_TrbC"/>
</dbReference>
<name>D2U0Q6_9GAMM</name>
<dbReference type="RefSeq" id="WP_051297090.1">
    <property type="nucleotide sequence ID" value="NZ_CP123526.1"/>
</dbReference>
<feature type="signal peptide" evidence="1">
    <location>
        <begin position="1"/>
        <end position="23"/>
    </location>
</feature>
<evidence type="ECO:0000313" key="3">
    <source>
        <dbReference type="EMBL" id="WGM08386.1"/>
    </source>
</evidence>
<reference evidence="3" key="2">
    <citation type="submission" date="2023-04" db="EMBL/GenBank/DDBJ databases">
        <title>Genome dynamics across the evolutionary transition to endosymbiosis.</title>
        <authorList>
            <person name="Siozios S."/>
            <person name="Nadal-Jimenez P."/>
            <person name="Azagi T."/>
            <person name="Sprong H."/>
            <person name="Frost C.L."/>
            <person name="Parratt S.R."/>
            <person name="Taylor G."/>
            <person name="Brettell L."/>
            <person name="Lew K.C."/>
            <person name="Croft L."/>
            <person name="King K.C."/>
            <person name="Brockhurst M.A."/>
            <person name="Hypsa V."/>
            <person name="Novakova E."/>
            <person name="Darby A.C."/>
            <person name="Hurst G.D.D."/>
        </authorList>
    </citation>
    <scope>NUCLEOTIDE SEQUENCE</scope>
    <source>
        <strain evidence="3">ANv_CAN</strain>
        <plasmid evidence="3">paNv_CAN3</plasmid>
    </source>
</reference>
<evidence type="ECO:0000313" key="4">
    <source>
        <dbReference type="Proteomes" id="UP001177592"/>
    </source>
</evidence>